<dbReference type="PRINTS" id="PR00986">
    <property type="entry name" value="TRNASYNTHVAL"/>
</dbReference>
<dbReference type="Pfam" id="PF10458">
    <property type="entry name" value="Val_tRNA-synt_C"/>
    <property type="match status" value="1"/>
</dbReference>
<dbReference type="CDD" id="cd07962">
    <property type="entry name" value="Anticodon_Ia_Val"/>
    <property type="match status" value="1"/>
</dbReference>
<dbReference type="Gene3D" id="1.10.730.10">
    <property type="entry name" value="Isoleucyl-tRNA Synthetase, Domain 1"/>
    <property type="match status" value="1"/>
</dbReference>
<feature type="domain" description="Aminoacyl-tRNA synthetase class Ia" evidence="13">
    <location>
        <begin position="15"/>
        <end position="569"/>
    </location>
</feature>
<keyword evidence="17" id="KW-1185">Reference proteome</keyword>
<gene>
    <name evidence="12" type="primary">valS</name>
    <name evidence="16" type="ORF">HQ36_03830</name>
</gene>
<evidence type="ECO:0000256" key="9">
    <source>
        <dbReference type="ARBA" id="ARBA00023146"/>
    </source>
</evidence>
<protein>
    <recommendedName>
        <fullName evidence="12">Valine--tRNA ligase</fullName>
        <ecNumber evidence="12">6.1.1.9</ecNumber>
    </recommendedName>
    <alternativeName>
        <fullName evidence="12">Valyl-tRNA synthetase</fullName>
        <shortName evidence="12">ValRS</shortName>
    </alternativeName>
</protein>
<feature type="short sequence motif" description="'KMSKS' region" evidence="12">
    <location>
        <begin position="532"/>
        <end position="536"/>
    </location>
</feature>
<evidence type="ECO:0000256" key="4">
    <source>
        <dbReference type="ARBA" id="ARBA00022598"/>
    </source>
</evidence>
<evidence type="ECO:0000313" key="17">
    <source>
        <dbReference type="Proteomes" id="UP000030134"/>
    </source>
</evidence>
<dbReference type="Pfam" id="PF00133">
    <property type="entry name" value="tRNA-synt_1"/>
    <property type="match status" value="1"/>
</dbReference>
<evidence type="ECO:0000259" key="14">
    <source>
        <dbReference type="Pfam" id="PF08264"/>
    </source>
</evidence>
<dbReference type="CDD" id="cd00817">
    <property type="entry name" value="ValRS_core"/>
    <property type="match status" value="1"/>
</dbReference>
<comment type="catalytic activity">
    <reaction evidence="10 12">
        <text>tRNA(Val) + L-valine + ATP = L-valyl-tRNA(Val) + AMP + diphosphate</text>
        <dbReference type="Rhea" id="RHEA:10704"/>
        <dbReference type="Rhea" id="RHEA-COMP:9672"/>
        <dbReference type="Rhea" id="RHEA-COMP:9708"/>
        <dbReference type="ChEBI" id="CHEBI:30616"/>
        <dbReference type="ChEBI" id="CHEBI:33019"/>
        <dbReference type="ChEBI" id="CHEBI:57762"/>
        <dbReference type="ChEBI" id="CHEBI:78442"/>
        <dbReference type="ChEBI" id="CHEBI:78537"/>
        <dbReference type="ChEBI" id="CHEBI:456215"/>
        <dbReference type="EC" id="6.1.1.9"/>
    </reaction>
</comment>
<keyword evidence="6 12" id="KW-0067">ATP-binding</keyword>
<name>A0A0A2G448_9PORP</name>
<dbReference type="eggNOG" id="COG0525">
    <property type="taxonomic scope" value="Bacteria"/>
</dbReference>
<dbReference type="Gene3D" id="1.10.287.380">
    <property type="entry name" value="Valyl-tRNA synthetase, C-terminal domain"/>
    <property type="match status" value="1"/>
</dbReference>
<evidence type="ECO:0000256" key="3">
    <source>
        <dbReference type="ARBA" id="ARBA00022490"/>
    </source>
</evidence>
<dbReference type="Pfam" id="PF08264">
    <property type="entry name" value="Anticodon_1"/>
    <property type="match status" value="1"/>
</dbReference>
<dbReference type="SUPFAM" id="SSF50677">
    <property type="entry name" value="ValRS/IleRS/LeuRS editing domain"/>
    <property type="match status" value="1"/>
</dbReference>
<evidence type="ECO:0000256" key="8">
    <source>
        <dbReference type="ARBA" id="ARBA00023054"/>
    </source>
</evidence>
<dbReference type="InterPro" id="IPR033705">
    <property type="entry name" value="Anticodon_Ia_Val"/>
</dbReference>
<dbReference type="InterPro" id="IPR002303">
    <property type="entry name" value="Valyl-tRNA_ligase"/>
</dbReference>
<evidence type="ECO:0000259" key="13">
    <source>
        <dbReference type="Pfam" id="PF00133"/>
    </source>
</evidence>
<keyword evidence="3 12" id="KW-0963">Cytoplasm</keyword>
<feature type="domain" description="Methionyl/Valyl/Leucyl/Isoleucyl-tRNA synthetase anticodon-binding" evidence="14">
    <location>
        <begin position="614"/>
        <end position="755"/>
    </location>
</feature>
<proteinExistence type="inferred from homology"/>
<dbReference type="GO" id="GO:0002161">
    <property type="term" value="F:aminoacyl-tRNA deacylase activity"/>
    <property type="evidence" value="ECO:0007669"/>
    <property type="project" value="InterPro"/>
</dbReference>
<dbReference type="EMBL" id="JQZW01000008">
    <property type="protein sequence ID" value="KGN98058.1"/>
    <property type="molecule type" value="Genomic_DNA"/>
</dbReference>
<dbReference type="HAMAP" id="MF_02004">
    <property type="entry name" value="Val_tRNA_synth_type1"/>
    <property type="match status" value="1"/>
</dbReference>
<feature type="short sequence motif" description="'HIGH' region" evidence="12">
    <location>
        <begin position="43"/>
        <end position="53"/>
    </location>
</feature>
<dbReference type="NCBIfam" id="NF004349">
    <property type="entry name" value="PRK05729.1"/>
    <property type="match status" value="1"/>
</dbReference>
<comment type="similarity">
    <text evidence="11 12">Belongs to the class-I aminoacyl-tRNA synthetase family. ValS type 1 subfamily.</text>
</comment>
<dbReference type="NCBIfam" id="TIGR00422">
    <property type="entry name" value="valS"/>
    <property type="match status" value="1"/>
</dbReference>
<keyword evidence="9 12" id="KW-0030">Aminoacyl-tRNA synthetase</keyword>
<keyword evidence="8 12" id="KW-0175">Coiled coil</keyword>
<dbReference type="InterPro" id="IPR009008">
    <property type="entry name" value="Val/Leu/Ile-tRNA-synth_edit"/>
</dbReference>
<evidence type="ECO:0000256" key="6">
    <source>
        <dbReference type="ARBA" id="ARBA00022840"/>
    </source>
</evidence>
<keyword evidence="4 12" id="KW-0436">Ligase</keyword>
<comment type="domain">
    <text evidence="12">The C-terminal coiled-coil domain is crucial for aminoacylation activity.</text>
</comment>
<evidence type="ECO:0000259" key="15">
    <source>
        <dbReference type="Pfam" id="PF10458"/>
    </source>
</evidence>
<dbReference type="EC" id="6.1.1.9" evidence="12"/>
<dbReference type="InterPro" id="IPR009080">
    <property type="entry name" value="tRNAsynth_Ia_anticodon-bd"/>
</dbReference>
<feature type="domain" description="Valyl-tRNA synthetase tRNA-binding arm" evidence="15">
    <location>
        <begin position="810"/>
        <end position="872"/>
    </location>
</feature>
<dbReference type="InterPro" id="IPR010978">
    <property type="entry name" value="tRNA-bd_arm"/>
</dbReference>
<reference evidence="16 17" key="1">
    <citation type="submission" date="2014-08" db="EMBL/GenBank/DDBJ databases">
        <title>Porphyromonas gingivicanis strain:COT-022_OH1391 Genome sequencing.</title>
        <authorList>
            <person name="Wallis C."/>
            <person name="Deusch O."/>
            <person name="O'Flynn C."/>
            <person name="Davis I."/>
            <person name="Jospin G."/>
            <person name="Darling A.E."/>
            <person name="Coil D.A."/>
            <person name="Alexiev A."/>
            <person name="Horsfall A."/>
            <person name="Kirkwood N."/>
            <person name="Harris S."/>
            <person name="Eisen J.A."/>
        </authorList>
    </citation>
    <scope>NUCLEOTIDE SEQUENCE [LARGE SCALE GENOMIC DNA]</scope>
    <source>
        <strain evidence="17">COT-022 OH1391</strain>
    </source>
</reference>
<dbReference type="PANTHER" id="PTHR11946">
    <property type="entry name" value="VALYL-TRNA SYNTHETASES"/>
    <property type="match status" value="1"/>
</dbReference>
<dbReference type="RefSeq" id="WP_036883541.1">
    <property type="nucleotide sequence ID" value="NZ_JQZW01000008.1"/>
</dbReference>
<dbReference type="PANTHER" id="PTHR11946:SF109">
    <property type="entry name" value="VALINE--TRNA LIGASE"/>
    <property type="match status" value="1"/>
</dbReference>
<evidence type="ECO:0000256" key="5">
    <source>
        <dbReference type="ARBA" id="ARBA00022741"/>
    </source>
</evidence>
<dbReference type="FunFam" id="3.40.50.620:FF:000032">
    <property type="entry name" value="Valine--tRNA ligase"/>
    <property type="match status" value="1"/>
</dbReference>
<dbReference type="InterPro" id="IPR014729">
    <property type="entry name" value="Rossmann-like_a/b/a_fold"/>
</dbReference>
<dbReference type="InterPro" id="IPR037118">
    <property type="entry name" value="Val-tRNA_synth_C_sf"/>
</dbReference>
<dbReference type="STRING" id="266762.HQ36_03830"/>
<dbReference type="InterPro" id="IPR002300">
    <property type="entry name" value="aa-tRNA-synth_Ia"/>
</dbReference>
<dbReference type="GO" id="GO:0006438">
    <property type="term" value="P:valyl-tRNA aminoacylation"/>
    <property type="evidence" value="ECO:0007669"/>
    <property type="project" value="UniProtKB-UniRule"/>
</dbReference>
<dbReference type="PROSITE" id="PS00178">
    <property type="entry name" value="AA_TRNA_LIGASE_I"/>
    <property type="match status" value="1"/>
</dbReference>
<sequence length="872" mass="99817">MDNETVYNPSSIEKKWYQYWLDHNLFSSTPDNRPPYTIVIPPPNVTGVLHMGHMLNNTIQDILVRRARLLGYNACWVPGTDHASIATEAKVVARLAEQGISKNSLSREEFLEHAWQWTREHGGIILEQLKRLGASCDWKRTAFTLDEERSKEVVKVFCELFNSGLIYRGIRIVNWDPKAKTALSDEEVIHQEAQSHLYYLKYNIEGSEQFLTIATTRPETIMGDTAICVHPEDERYQAFVGKKAIIPIVGRAIPIIADTYIDREFGTGCLKVTPAHDVNDYLLGQTHQLETIDILNDDGTLNELGGIYAGMDRFEVREKIAQDLKEKGLLIKVEDYVNKVGYSERTHVPIEPKLSMQWFLKMEDIARPALEAVEKDEIALIPSKFKNTYRHWMENVKDWCISRQLWWGHRIPAYYLPDGSFVVAPSEEEALEKARSLSGNSQLQKEDLRAEEDCLDTWFSSWLWPMSVFGDITDSDNKDLNYYYPTNTLVTAPDILFFWVARMIIAGYRYRGERPFKDVYLTGIVRDALGRKMSKTLGNSPNPLDLIDNYGADGVRVGLMMATSAGNDLLYEEALLEQGRNFCNKIWNSFRLIKTWQVDAQHSSPEESRIAIDWFAHRLSEAVAEIDDLMEKYRISEAVTVAYKLFRDDFSAFYLEAIKPAYGAPIDGVTLEKTILFFEDLLRILHPFMPFITEELWHELRERPEGSSIMYSSYPQKIELNASLLKTVAIAREVITQVRNIRTMHNIPRQELLDIYVQEIEHSEADSLIMKLARASVQRGKSAPEGVSSASFIVGTVSYAVPIEAFIDKDAVRQKLEADLKHQEGFLMGVRKKLSNEKFVNNAPQDVVAIERKKEADALSRIETIKKQLSTL</sequence>
<dbReference type="GO" id="GO:0004832">
    <property type="term" value="F:valine-tRNA ligase activity"/>
    <property type="evidence" value="ECO:0007669"/>
    <property type="project" value="UniProtKB-UniRule"/>
</dbReference>
<dbReference type="OrthoDB" id="9810365at2"/>
<dbReference type="GO" id="GO:0005524">
    <property type="term" value="F:ATP binding"/>
    <property type="evidence" value="ECO:0007669"/>
    <property type="project" value="UniProtKB-UniRule"/>
</dbReference>
<dbReference type="GO" id="GO:0005829">
    <property type="term" value="C:cytosol"/>
    <property type="evidence" value="ECO:0007669"/>
    <property type="project" value="TreeGrafter"/>
</dbReference>
<evidence type="ECO:0000256" key="1">
    <source>
        <dbReference type="ARBA" id="ARBA00004496"/>
    </source>
</evidence>
<evidence type="ECO:0000256" key="12">
    <source>
        <dbReference type="HAMAP-Rule" id="MF_02004"/>
    </source>
</evidence>
<comment type="domain">
    <text evidence="12">ValRS has two distinct active sites: one for aminoacylation and one for editing. The misactivated threonine is translocated from the active site to the editing site.</text>
</comment>
<keyword evidence="5 12" id="KW-0547">Nucleotide-binding</keyword>
<organism evidence="16 17">
    <name type="scientific">Porphyromonas gingivicanis</name>
    <dbReference type="NCBI Taxonomy" id="266762"/>
    <lineage>
        <taxon>Bacteria</taxon>
        <taxon>Pseudomonadati</taxon>
        <taxon>Bacteroidota</taxon>
        <taxon>Bacteroidia</taxon>
        <taxon>Bacteroidales</taxon>
        <taxon>Porphyromonadaceae</taxon>
        <taxon>Porphyromonas</taxon>
    </lineage>
</organism>
<dbReference type="Gene3D" id="3.90.740.10">
    <property type="entry name" value="Valyl/Leucyl/Isoleucyl-tRNA synthetase, editing domain"/>
    <property type="match status" value="1"/>
</dbReference>
<dbReference type="SUPFAM" id="SSF47323">
    <property type="entry name" value="Anticodon-binding domain of a subclass of class I aminoacyl-tRNA synthetases"/>
    <property type="match status" value="1"/>
</dbReference>
<comment type="caution">
    <text evidence="16">The sequence shown here is derived from an EMBL/GenBank/DDBJ whole genome shotgun (WGS) entry which is preliminary data.</text>
</comment>
<feature type="binding site" evidence="12">
    <location>
        <position position="535"/>
    </location>
    <ligand>
        <name>ATP</name>
        <dbReference type="ChEBI" id="CHEBI:30616"/>
    </ligand>
</feature>
<comment type="function">
    <text evidence="12">Catalyzes the attachment of valine to tRNA(Val). As ValRS can inadvertently accommodate and process structurally similar amino acids such as threonine, to avoid such errors, it has a 'posttransfer' editing activity that hydrolyzes mischarged Thr-tRNA(Val) in a tRNA-dependent manner.</text>
</comment>
<accession>A0A0A2G448</accession>
<comment type="subcellular location">
    <subcellularLocation>
        <location evidence="1 12">Cytoplasm</location>
    </subcellularLocation>
</comment>
<dbReference type="AlphaFoldDB" id="A0A0A2G448"/>
<dbReference type="InterPro" id="IPR019499">
    <property type="entry name" value="Val-tRNA_synth_tRNA-bd"/>
</dbReference>
<keyword evidence="7 12" id="KW-0648">Protein biosynthesis</keyword>
<evidence type="ECO:0000256" key="10">
    <source>
        <dbReference type="ARBA" id="ARBA00047552"/>
    </source>
</evidence>
<evidence type="ECO:0000256" key="7">
    <source>
        <dbReference type="ARBA" id="ARBA00022917"/>
    </source>
</evidence>
<dbReference type="SUPFAM" id="SSF46589">
    <property type="entry name" value="tRNA-binding arm"/>
    <property type="match status" value="1"/>
</dbReference>
<evidence type="ECO:0000256" key="11">
    <source>
        <dbReference type="ARBA" id="ARBA00060830"/>
    </source>
</evidence>
<dbReference type="Proteomes" id="UP000030134">
    <property type="component" value="Unassembled WGS sequence"/>
</dbReference>
<dbReference type="SUPFAM" id="SSF52374">
    <property type="entry name" value="Nucleotidylyl transferase"/>
    <property type="match status" value="1"/>
</dbReference>
<dbReference type="Gene3D" id="3.40.50.620">
    <property type="entry name" value="HUPs"/>
    <property type="match status" value="2"/>
</dbReference>
<dbReference type="InterPro" id="IPR001412">
    <property type="entry name" value="aa-tRNA-synth_I_CS"/>
</dbReference>
<dbReference type="InterPro" id="IPR013155">
    <property type="entry name" value="M/V/L/I-tRNA-synth_anticd-bd"/>
</dbReference>
<dbReference type="FunFam" id="1.10.287.380:FF:000001">
    <property type="entry name" value="Valine--tRNA ligase"/>
    <property type="match status" value="1"/>
</dbReference>
<evidence type="ECO:0000256" key="2">
    <source>
        <dbReference type="ARBA" id="ARBA00011245"/>
    </source>
</evidence>
<evidence type="ECO:0000313" key="16">
    <source>
        <dbReference type="EMBL" id="KGN98058.1"/>
    </source>
</evidence>
<comment type="subunit">
    <text evidence="2 12">Monomer.</text>
</comment>